<reference evidence="2" key="1">
    <citation type="submission" date="2023-06" db="EMBL/GenBank/DDBJ databases">
        <title>Cytophagales bacterium Strain LB-30, isolated from soil.</title>
        <authorList>
            <person name="Liu B."/>
        </authorList>
    </citation>
    <scope>NUCLEOTIDE SEQUENCE</scope>
    <source>
        <strain evidence="2">LB-30</strain>
    </source>
</reference>
<evidence type="ECO:0000313" key="3">
    <source>
        <dbReference type="Proteomes" id="UP001168552"/>
    </source>
</evidence>
<protein>
    <recommendedName>
        <fullName evidence="4">DUF1129 family protein</fullName>
    </recommendedName>
</protein>
<proteinExistence type="predicted"/>
<keyword evidence="1" id="KW-1133">Transmembrane helix</keyword>
<sequence length="203" mass="23450">MEWLDEEHTEKVWKAINGKASSSSTLANDLLDHACCFIEEQMRQGVDFANSLQNAMEHILPNGLEEIEQELALMMTIKPNKKMKQLFYISTFISVFSLIFSLLARHWNWHAGTIISTLVGNLCLLFFVFPLVIALAIKNRMILNKTDIFRVVLGVSSGTLITTGMIFKFLYFPMANYMFNIGMLILLFFFLPLFFYQLYARSY</sequence>
<feature type="transmembrane region" description="Helical" evidence="1">
    <location>
        <begin position="177"/>
        <end position="199"/>
    </location>
</feature>
<dbReference type="Proteomes" id="UP001168552">
    <property type="component" value="Unassembled WGS sequence"/>
</dbReference>
<evidence type="ECO:0000256" key="1">
    <source>
        <dbReference type="SAM" id="Phobius"/>
    </source>
</evidence>
<keyword evidence="1" id="KW-0472">Membrane</keyword>
<evidence type="ECO:0000313" key="2">
    <source>
        <dbReference type="EMBL" id="MDN4164445.1"/>
    </source>
</evidence>
<dbReference type="RefSeq" id="WP_320002974.1">
    <property type="nucleotide sequence ID" value="NZ_JAUHJS010000002.1"/>
</dbReference>
<feature type="transmembrane region" description="Helical" evidence="1">
    <location>
        <begin position="113"/>
        <end position="136"/>
    </location>
</feature>
<keyword evidence="1" id="KW-0812">Transmembrane</keyword>
<feature type="transmembrane region" description="Helical" evidence="1">
    <location>
        <begin position="86"/>
        <end position="107"/>
    </location>
</feature>
<evidence type="ECO:0008006" key="4">
    <source>
        <dbReference type="Google" id="ProtNLM"/>
    </source>
</evidence>
<gene>
    <name evidence="2" type="ORF">QWY31_02975</name>
</gene>
<organism evidence="2 3">
    <name type="scientific">Shiella aurantiaca</name>
    <dbReference type="NCBI Taxonomy" id="3058365"/>
    <lineage>
        <taxon>Bacteria</taxon>
        <taxon>Pseudomonadati</taxon>
        <taxon>Bacteroidota</taxon>
        <taxon>Cytophagia</taxon>
        <taxon>Cytophagales</taxon>
        <taxon>Shiellaceae</taxon>
        <taxon>Shiella</taxon>
    </lineage>
</organism>
<name>A0ABT8F1X1_9BACT</name>
<keyword evidence="3" id="KW-1185">Reference proteome</keyword>
<feature type="transmembrane region" description="Helical" evidence="1">
    <location>
        <begin position="148"/>
        <end position="171"/>
    </location>
</feature>
<accession>A0ABT8F1X1</accession>
<comment type="caution">
    <text evidence="2">The sequence shown here is derived from an EMBL/GenBank/DDBJ whole genome shotgun (WGS) entry which is preliminary data.</text>
</comment>
<dbReference type="EMBL" id="JAUHJS010000002">
    <property type="protein sequence ID" value="MDN4164445.1"/>
    <property type="molecule type" value="Genomic_DNA"/>
</dbReference>